<sequence length="236" mass="26209">MSPSHSPECIDNNCLNVLSSNLVFEDPMAGYDLPWFTCDSRHEAVAFRLSLKIHPDLVEDLEEARVCNNGLPDSHTVRVDVGESAVQFLRSDLDQACGCATEVFALDENLCPCVIMGMRCWEETLEEQRNAARKIYAPDPTHYKIHRGKSLRQLAEKIEGAEKSQGKKRVFGEVGGDSPEAKRMKALLLLEEPVESAALKSGRGLLVEDGGEWGIVSKSGHAFEEKRRVGRGRRTV</sequence>
<evidence type="ECO:0008006" key="3">
    <source>
        <dbReference type="Google" id="ProtNLM"/>
    </source>
</evidence>
<organism evidence="1 2">
    <name type="scientific">Marasmius tenuissimus</name>
    <dbReference type="NCBI Taxonomy" id="585030"/>
    <lineage>
        <taxon>Eukaryota</taxon>
        <taxon>Fungi</taxon>
        <taxon>Dikarya</taxon>
        <taxon>Basidiomycota</taxon>
        <taxon>Agaricomycotina</taxon>
        <taxon>Agaricomycetes</taxon>
        <taxon>Agaricomycetidae</taxon>
        <taxon>Agaricales</taxon>
        <taxon>Marasmiineae</taxon>
        <taxon>Marasmiaceae</taxon>
        <taxon>Marasmius</taxon>
    </lineage>
</organism>
<keyword evidence="2" id="KW-1185">Reference proteome</keyword>
<evidence type="ECO:0000313" key="1">
    <source>
        <dbReference type="EMBL" id="KAL0070565.1"/>
    </source>
</evidence>
<protein>
    <recommendedName>
        <fullName evidence="3">SWIM-type domain-containing protein</fullName>
    </recommendedName>
</protein>
<name>A0ABR3AAL3_9AGAR</name>
<comment type="caution">
    <text evidence="1">The sequence shown here is derived from an EMBL/GenBank/DDBJ whole genome shotgun (WGS) entry which is preliminary data.</text>
</comment>
<gene>
    <name evidence="1" type="ORF">AAF712_002404</name>
</gene>
<dbReference type="Proteomes" id="UP001437256">
    <property type="component" value="Unassembled WGS sequence"/>
</dbReference>
<reference evidence="1 2" key="1">
    <citation type="submission" date="2024-05" db="EMBL/GenBank/DDBJ databases">
        <title>A draft genome resource for the thread blight pathogen Marasmius tenuissimus strain MS-2.</title>
        <authorList>
            <person name="Yulfo-Soto G.E."/>
            <person name="Baruah I.K."/>
            <person name="Amoako-Attah I."/>
            <person name="Bukari Y."/>
            <person name="Meinhardt L.W."/>
            <person name="Bailey B.A."/>
            <person name="Cohen S.P."/>
        </authorList>
    </citation>
    <scope>NUCLEOTIDE SEQUENCE [LARGE SCALE GENOMIC DNA]</scope>
    <source>
        <strain evidence="1 2">MS-2</strain>
    </source>
</reference>
<evidence type="ECO:0000313" key="2">
    <source>
        <dbReference type="Proteomes" id="UP001437256"/>
    </source>
</evidence>
<dbReference type="EMBL" id="JBBXMP010000006">
    <property type="protein sequence ID" value="KAL0070565.1"/>
    <property type="molecule type" value="Genomic_DNA"/>
</dbReference>
<proteinExistence type="predicted"/>
<accession>A0ABR3AAL3</accession>